<dbReference type="Pfam" id="PF01743">
    <property type="entry name" value="PolyA_pol"/>
    <property type="match status" value="1"/>
</dbReference>
<keyword evidence="5" id="KW-0479">Metal-binding</keyword>
<evidence type="ECO:0000259" key="9">
    <source>
        <dbReference type="Pfam" id="PF01743"/>
    </source>
</evidence>
<keyword evidence="4" id="KW-0548">Nucleotidyltransferase</keyword>
<dbReference type="GO" id="GO:0016779">
    <property type="term" value="F:nucleotidyltransferase activity"/>
    <property type="evidence" value="ECO:0007669"/>
    <property type="project" value="UniProtKB-KW"/>
</dbReference>
<feature type="domain" description="Poly A polymerase head" evidence="9">
    <location>
        <begin position="31"/>
        <end position="151"/>
    </location>
</feature>
<dbReference type="InterPro" id="IPR050264">
    <property type="entry name" value="Bact_CCA-adding_enz_type3_sf"/>
</dbReference>
<dbReference type="InterPro" id="IPR002646">
    <property type="entry name" value="PolA_pol_head_dom"/>
</dbReference>
<sequence length="401" mass="45414">MSQVQHLLETHPHWPSVNAIYHKLQAAGYKAFLAGGCVRDALLGIPANDLDVATNATPDQIESLFEKTVNVGKVFGVMRVIVGDADIEVATFRTDGDYKDGRRPDHVEFSSPEEDAKRRDFTVNALFYDLVARKVLDFVEGEKDLKIKLIRTVGDAERRFKEDHLRLLRAARFVAQLDFSLDATTEAAIGKMANLVKTVSGERLRDEMGKLLKSKAAARGLKVMQDTGLLKELFPFRLQDNSWAQSKGAQETWQFLSLFMRQASREDLEQAMALLRLSVKEQRGILKSWELWQNPALYLQKRRGEQLQSLTEPGHLWALQVLLSEGFESTRIQSVFDDWKSWGAQLPKPYLNGDDLKGKLSGRSIGACLAEAFNLQLERRLDSREKALAWLQGYLQKEEHG</sequence>
<dbReference type="PANTHER" id="PTHR46173">
    <property type="entry name" value="CCA TRNA NUCLEOTIDYLTRANSFERASE 1, MITOCHONDRIAL"/>
    <property type="match status" value="1"/>
</dbReference>
<dbReference type="Gene3D" id="3.30.460.10">
    <property type="entry name" value="Beta Polymerase, domain 2"/>
    <property type="match status" value="1"/>
</dbReference>
<dbReference type="Gene3D" id="1.10.3090.10">
    <property type="entry name" value="cca-adding enzyme, domain 2"/>
    <property type="match status" value="1"/>
</dbReference>
<keyword evidence="3" id="KW-0819">tRNA processing</keyword>
<keyword evidence="6" id="KW-0547">Nucleotide-binding</keyword>
<accession>A0A150WTT8</accession>
<dbReference type="GO" id="GO:0000049">
    <property type="term" value="F:tRNA binding"/>
    <property type="evidence" value="ECO:0007669"/>
    <property type="project" value="TreeGrafter"/>
</dbReference>
<evidence type="ECO:0000256" key="1">
    <source>
        <dbReference type="ARBA" id="ARBA00001946"/>
    </source>
</evidence>
<dbReference type="SUPFAM" id="SSF81301">
    <property type="entry name" value="Nucleotidyltransferase"/>
    <property type="match status" value="1"/>
</dbReference>
<dbReference type="CDD" id="cd05398">
    <property type="entry name" value="NT_ClassII-CCAase"/>
    <property type="match status" value="1"/>
</dbReference>
<dbReference type="OrthoDB" id="5288233at2"/>
<comment type="cofactor">
    <cofactor evidence="1">
        <name>Mg(2+)</name>
        <dbReference type="ChEBI" id="CHEBI:18420"/>
    </cofactor>
</comment>
<dbReference type="Pfam" id="PF12627">
    <property type="entry name" value="PolyA_pol_RNAbd"/>
    <property type="match status" value="1"/>
</dbReference>
<dbReference type="Proteomes" id="UP000075391">
    <property type="component" value="Unassembled WGS sequence"/>
</dbReference>
<evidence type="ECO:0000256" key="8">
    <source>
        <dbReference type="RuleBase" id="RU003953"/>
    </source>
</evidence>
<proteinExistence type="inferred from homology"/>
<evidence type="ECO:0000313" key="11">
    <source>
        <dbReference type="EMBL" id="KYG69821.1"/>
    </source>
</evidence>
<dbReference type="InterPro" id="IPR043519">
    <property type="entry name" value="NT_sf"/>
</dbReference>
<dbReference type="GO" id="GO:0000166">
    <property type="term" value="F:nucleotide binding"/>
    <property type="evidence" value="ECO:0007669"/>
    <property type="project" value="UniProtKB-KW"/>
</dbReference>
<evidence type="ECO:0000259" key="10">
    <source>
        <dbReference type="Pfam" id="PF12627"/>
    </source>
</evidence>
<evidence type="ECO:0000256" key="2">
    <source>
        <dbReference type="ARBA" id="ARBA00022679"/>
    </source>
</evidence>
<dbReference type="RefSeq" id="WP_063243174.1">
    <property type="nucleotide sequence ID" value="NZ_LUKF01000006.1"/>
</dbReference>
<dbReference type="AlphaFoldDB" id="A0A150WTT8"/>
<keyword evidence="8" id="KW-0694">RNA-binding</keyword>
<comment type="caution">
    <text evidence="11">The sequence shown here is derived from an EMBL/GenBank/DDBJ whole genome shotgun (WGS) entry which is preliminary data.</text>
</comment>
<organism evidence="11 12">
    <name type="scientific">Bdellovibrio bacteriovorus</name>
    <dbReference type="NCBI Taxonomy" id="959"/>
    <lineage>
        <taxon>Bacteria</taxon>
        <taxon>Pseudomonadati</taxon>
        <taxon>Bdellovibrionota</taxon>
        <taxon>Bdellovibrionia</taxon>
        <taxon>Bdellovibrionales</taxon>
        <taxon>Pseudobdellovibrionaceae</taxon>
        <taxon>Bdellovibrio</taxon>
    </lineage>
</organism>
<evidence type="ECO:0000256" key="3">
    <source>
        <dbReference type="ARBA" id="ARBA00022694"/>
    </source>
</evidence>
<reference evidence="11 12" key="1">
    <citation type="submission" date="2016-03" db="EMBL/GenBank/DDBJ databases">
        <authorList>
            <person name="Ploux O."/>
        </authorList>
    </citation>
    <scope>NUCLEOTIDE SEQUENCE [LARGE SCALE GENOMIC DNA]</scope>
    <source>
        <strain evidence="11 12">BER2</strain>
    </source>
</reference>
<evidence type="ECO:0000256" key="4">
    <source>
        <dbReference type="ARBA" id="ARBA00022695"/>
    </source>
</evidence>
<evidence type="ECO:0000256" key="6">
    <source>
        <dbReference type="ARBA" id="ARBA00022741"/>
    </source>
</evidence>
<dbReference type="SUPFAM" id="SSF81891">
    <property type="entry name" value="Poly A polymerase C-terminal region-like"/>
    <property type="match status" value="1"/>
</dbReference>
<comment type="similarity">
    <text evidence="8">Belongs to the tRNA nucleotidyltransferase/poly(A) polymerase family.</text>
</comment>
<protein>
    <submittedName>
        <fullName evidence="11">Poly A polymerase</fullName>
    </submittedName>
</protein>
<dbReference type="EMBL" id="LUKF01000006">
    <property type="protein sequence ID" value="KYG69821.1"/>
    <property type="molecule type" value="Genomic_DNA"/>
</dbReference>
<gene>
    <name evidence="11" type="ORF">AZI85_16390</name>
</gene>
<keyword evidence="2 8" id="KW-0808">Transferase</keyword>
<dbReference type="GO" id="GO:0046872">
    <property type="term" value="F:metal ion binding"/>
    <property type="evidence" value="ECO:0007669"/>
    <property type="project" value="UniProtKB-KW"/>
</dbReference>
<dbReference type="InterPro" id="IPR032828">
    <property type="entry name" value="PolyA_RNA-bd"/>
</dbReference>
<feature type="domain" description="tRNA nucleotidyltransferase/poly(A) polymerase RNA and SrmB- binding" evidence="10">
    <location>
        <begin position="178"/>
        <end position="236"/>
    </location>
</feature>
<keyword evidence="7" id="KW-0460">Magnesium</keyword>
<dbReference type="PANTHER" id="PTHR46173:SF1">
    <property type="entry name" value="CCA TRNA NUCLEOTIDYLTRANSFERASE 1, MITOCHONDRIAL"/>
    <property type="match status" value="1"/>
</dbReference>
<name>A0A150WTT8_BDEBC</name>
<evidence type="ECO:0000313" key="12">
    <source>
        <dbReference type="Proteomes" id="UP000075391"/>
    </source>
</evidence>
<dbReference type="GO" id="GO:0008033">
    <property type="term" value="P:tRNA processing"/>
    <property type="evidence" value="ECO:0007669"/>
    <property type="project" value="UniProtKB-KW"/>
</dbReference>
<evidence type="ECO:0000256" key="7">
    <source>
        <dbReference type="ARBA" id="ARBA00022842"/>
    </source>
</evidence>
<evidence type="ECO:0000256" key="5">
    <source>
        <dbReference type="ARBA" id="ARBA00022723"/>
    </source>
</evidence>